<organism evidence="1 2">
    <name type="scientific">Eubacterium ramulus</name>
    <dbReference type="NCBI Taxonomy" id="39490"/>
    <lineage>
        <taxon>Bacteria</taxon>
        <taxon>Bacillati</taxon>
        <taxon>Bacillota</taxon>
        <taxon>Clostridia</taxon>
        <taxon>Eubacteriales</taxon>
        <taxon>Eubacteriaceae</taxon>
        <taxon>Eubacterium</taxon>
    </lineage>
</organism>
<dbReference type="EMBL" id="WKRA01000014">
    <property type="protein sequence ID" value="MSD16320.1"/>
    <property type="molecule type" value="Genomic_DNA"/>
</dbReference>
<comment type="caution">
    <text evidence="1">The sequence shown here is derived from an EMBL/GenBank/DDBJ whole genome shotgun (WGS) entry which is preliminary data.</text>
</comment>
<dbReference type="AlphaFoldDB" id="A0A844E3U5"/>
<dbReference type="Proteomes" id="UP000431304">
    <property type="component" value="Unassembled WGS sequence"/>
</dbReference>
<evidence type="ECO:0000313" key="1">
    <source>
        <dbReference type="EMBL" id="MSD16320.1"/>
    </source>
</evidence>
<gene>
    <name evidence="1" type="ORF">GKE72_09635</name>
</gene>
<proteinExistence type="predicted"/>
<sequence length="114" mass="12771">MIYVGLTKGIINATAHWYLAVTEDGTTFKNEDKDTLKEVLKCVEEMQKDTLKEVAICFDHWGASSWIAEIAEFVSKHEHLHLELTKVGGERINKLMAEQIAINAIEKATTPAAQ</sequence>
<protein>
    <submittedName>
        <fullName evidence="1">Uncharacterized protein</fullName>
    </submittedName>
</protein>
<name>A0A844E3U5_EUBRA</name>
<reference evidence="1 2" key="1">
    <citation type="journal article" date="2019" name="Nat. Med.">
        <title>A library of human gut bacterial isolates paired with longitudinal multiomics data enables mechanistic microbiome research.</title>
        <authorList>
            <person name="Poyet M."/>
            <person name="Groussin M."/>
            <person name="Gibbons S.M."/>
            <person name="Avila-Pacheco J."/>
            <person name="Jiang X."/>
            <person name="Kearney S.M."/>
            <person name="Perrotta A.R."/>
            <person name="Berdy B."/>
            <person name="Zhao S."/>
            <person name="Lieberman T.D."/>
            <person name="Swanson P.K."/>
            <person name="Smith M."/>
            <person name="Roesemann S."/>
            <person name="Alexander J.E."/>
            <person name="Rich S.A."/>
            <person name="Livny J."/>
            <person name="Vlamakis H."/>
            <person name="Clish C."/>
            <person name="Bullock K."/>
            <person name="Deik A."/>
            <person name="Scott J."/>
            <person name="Pierce K.A."/>
            <person name="Xavier R.J."/>
            <person name="Alm E.J."/>
        </authorList>
    </citation>
    <scope>NUCLEOTIDE SEQUENCE [LARGE SCALE GENOMIC DNA]</scope>
    <source>
        <strain evidence="1 2">BIOML-A3</strain>
    </source>
</reference>
<evidence type="ECO:0000313" key="2">
    <source>
        <dbReference type="Proteomes" id="UP000431304"/>
    </source>
</evidence>
<dbReference type="RefSeq" id="WP_154314709.1">
    <property type="nucleotide sequence ID" value="NZ_WKRA01000014.1"/>
</dbReference>
<accession>A0A844E3U5</accession>